<keyword evidence="3" id="KW-1185">Reference proteome</keyword>
<reference evidence="2 3" key="1">
    <citation type="submission" date="2015-04" db="EMBL/GenBank/DDBJ databases">
        <title>Complete genome of flavobacterium.</title>
        <authorList>
            <person name="Kwon Y.M."/>
            <person name="Kim S.-J."/>
        </authorList>
    </citation>
    <scope>NUCLEOTIDE SEQUENCE [LARGE SCALE GENOMIC DNA]</scope>
    <source>
        <strain evidence="2 3">DK169</strain>
    </source>
</reference>
<evidence type="ECO:0000256" key="1">
    <source>
        <dbReference type="SAM" id="Phobius"/>
    </source>
</evidence>
<gene>
    <name evidence="2" type="ORF">AAY42_12615</name>
</gene>
<comment type="caution">
    <text evidence="2">The sequence shown here is derived from an EMBL/GenBank/DDBJ whole genome shotgun (WGS) entry which is preliminary data.</text>
</comment>
<feature type="transmembrane region" description="Helical" evidence="1">
    <location>
        <begin position="40"/>
        <end position="60"/>
    </location>
</feature>
<keyword evidence="1" id="KW-1133">Transmembrane helix</keyword>
<dbReference type="EMBL" id="LCTZ01000002">
    <property type="protein sequence ID" value="KQC30623.1"/>
    <property type="molecule type" value="Genomic_DNA"/>
</dbReference>
<dbReference type="OrthoDB" id="1161417at2"/>
<dbReference type="RefSeq" id="WP_055395748.1">
    <property type="nucleotide sequence ID" value="NZ_LCTZ01000002.1"/>
</dbReference>
<accession>A0A0Q1BJ21</accession>
<dbReference type="STRING" id="346185.AAY42_12615"/>
<dbReference type="AlphaFoldDB" id="A0A0Q1BJ21"/>
<keyword evidence="1" id="KW-0472">Membrane</keyword>
<name>A0A0Q1BJ21_9FLAO</name>
<proteinExistence type="predicted"/>
<evidence type="ECO:0000313" key="3">
    <source>
        <dbReference type="Proteomes" id="UP000050827"/>
    </source>
</evidence>
<keyword evidence="1" id="KW-0812">Transmembrane</keyword>
<sequence length="158" mass="17803">MKQSLFFKQSKPITVKILGGFILLLTLALIYEGVAKSNQIIIMLVIGVVLLGYSISFELCNNFNNFKHFKLFGLSLFKQNLPSFSPNYISVFSASYKKGSEWGPVAAIGKHSINKEYVIRLFNQNNHFTVFRSNSLEKATTKATKLGTMLKVEVKINE</sequence>
<organism evidence="2 3">
    <name type="scientific">Flagellimonas eckloniae</name>
    <dbReference type="NCBI Taxonomy" id="346185"/>
    <lineage>
        <taxon>Bacteria</taxon>
        <taxon>Pseudomonadati</taxon>
        <taxon>Bacteroidota</taxon>
        <taxon>Flavobacteriia</taxon>
        <taxon>Flavobacteriales</taxon>
        <taxon>Flavobacteriaceae</taxon>
        <taxon>Flagellimonas</taxon>
    </lineage>
</organism>
<evidence type="ECO:0000313" key="2">
    <source>
        <dbReference type="EMBL" id="KQC30623.1"/>
    </source>
</evidence>
<feature type="transmembrane region" description="Helical" evidence="1">
    <location>
        <begin position="12"/>
        <end position="34"/>
    </location>
</feature>
<protein>
    <submittedName>
        <fullName evidence="2">Uncharacterized protein</fullName>
    </submittedName>
</protein>
<dbReference type="Proteomes" id="UP000050827">
    <property type="component" value="Unassembled WGS sequence"/>
</dbReference>